<organism evidence="6 7">
    <name type="scientific">Aspergillus mulundensis</name>
    <dbReference type="NCBI Taxonomy" id="1810919"/>
    <lineage>
        <taxon>Eukaryota</taxon>
        <taxon>Fungi</taxon>
        <taxon>Dikarya</taxon>
        <taxon>Ascomycota</taxon>
        <taxon>Pezizomycotina</taxon>
        <taxon>Eurotiomycetes</taxon>
        <taxon>Eurotiomycetidae</taxon>
        <taxon>Eurotiales</taxon>
        <taxon>Aspergillaceae</taxon>
        <taxon>Aspergillus</taxon>
        <taxon>Aspergillus subgen. Nidulantes</taxon>
    </lineage>
</organism>
<keyword evidence="2" id="KW-0285">Flavoprotein</keyword>
<dbReference type="Gene3D" id="3.50.50.60">
    <property type="entry name" value="FAD/NAD(P)-binding domain"/>
    <property type="match status" value="1"/>
</dbReference>
<comment type="similarity">
    <text evidence="1">Belongs to the FMO family.</text>
</comment>
<dbReference type="EMBL" id="PVWQ01000007">
    <property type="protein sequence ID" value="RDW76581.1"/>
    <property type="molecule type" value="Genomic_DNA"/>
</dbReference>
<gene>
    <name evidence="6" type="ORF">DSM5745_06573</name>
</gene>
<keyword evidence="7" id="KW-1185">Reference proteome</keyword>
<evidence type="ECO:0000256" key="3">
    <source>
        <dbReference type="ARBA" id="ARBA00022827"/>
    </source>
</evidence>
<evidence type="ECO:0000256" key="5">
    <source>
        <dbReference type="SAM" id="MobiDB-lite"/>
    </source>
</evidence>
<dbReference type="GO" id="GO:0050660">
    <property type="term" value="F:flavin adenine dinucleotide binding"/>
    <property type="evidence" value="ECO:0007669"/>
    <property type="project" value="InterPro"/>
</dbReference>
<name>A0A3D8RRZ6_9EURO</name>
<dbReference type="STRING" id="1810919.A0A3D8RRZ6"/>
<evidence type="ECO:0008006" key="8">
    <source>
        <dbReference type="Google" id="ProtNLM"/>
    </source>
</evidence>
<dbReference type="InterPro" id="IPR050346">
    <property type="entry name" value="FMO-like"/>
</dbReference>
<dbReference type="AlphaFoldDB" id="A0A3D8RRZ6"/>
<proteinExistence type="inferred from homology"/>
<comment type="caution">
    <text evidence="6">The sequence shown here is derived from an EMBL/GenBank/DDBJ whole genome shotgun (WGS) entry which is preliminary data.</text>
</comment>
<dbReference type="Proteomes" id="UP000256690">
    <property type="component" value="Unassembled WGS sequence"/>
</dbReference>
<dbReference type="InterPro" id="IPR020946">
    <property type="entry name" value="Flavin_mOase-like"/>
</dbReference>
<dbReference type="GO" id="GO:0050661">
    <property type="term" value="F:NADP binding"/>
    <property type="evidence" value="ECO:0007669"/>
    <property type="project" value="InterPro"/>
</dbReference>
<evidence type="ECO:0000313" key="7">
    <source>
        <dbReference type="Proteomes" id="UP000256690"/>
    </source>
</evidence>
<feature type="compositionally biased region" description="Low complexity" evidence="5">
    <location>
        <begin position="67"/>
        <end position="79"/>
    </location>
</feature>
<dbReference type="GO" id="GO:0004499">
    <property type="term" value="F:N,N-dimethylaniline monooxygenase activity"/>
    <property type="evidence" value="ECO:0007669"/>
    <property type="project" value="InterPro"/>
</dbReference>
<dbReference type="PANTHER" id="PTHR23023">
    <property type="entry name" value="DIMETHYLANILINE MONOOXYGENASE"/>
    <property type="match status" value="1"/>
</dbReference>
<feature type="region of interest" description="Disordered" evidence="5">
    <location>
        <begin position="60"/>
        <end position="83"/>
    </location>
</feature>
<sequence>MARPKRVAIIGAGPSGLVTAKTLLLNFPSGTFEPVVFEKKNRIGGLWAVDYPSGPRVSSASEDIGWDSTPLDSSDPSPDGAGRYGRRALVDPWMRTNLSRFSVAFSDFSWETALGGGVPDFPCAWEVRKYLEEYARTYIPTECLRLGTRVSSVRRANGAGVKGWAGWEMTWIDDGEDEGPLISDSEGPSVRKEEFDFLVVASGHFGTPNIPHVPRLEYPIHTVHSSELQGPEDIYRLLERPPKRGKLVVVGGSMSGIEAAASLALHLSSIKVSPRSPAQKHEYEVWHISTGPFWVLPTYLPHQYAKHLEGDTIPFVPLDLSLYDLDSRPPGMTGVAFGPISQEQTRKRNIVFRNMLGEDYAKVGSVHQTNNQGVENNRPPWVGISDQYAEFVRSGAINITTGRACSVTSEAGSGTVNIETSAGTTCLTEVASIVMATGFKPSESLSFLPQDVLSTLEYCKEDHFLPLVLDSMSSAHSAIPDLGFAGFYRGAFWGPAEFHAQSLAQAWAAVDLESEVPISLSEKEENERAAERQRVRDFRNFRPTALRGQFPFGDYVGLMEAFACRLERPRLPLEIWSNMSEQPAGPVVPVRYAPIDFGTNFEGSKSYPARNEVKTTMKALNSTLAPEPSRASVGTVAAIFRAWHGQWIFERVVTSEGGEEVRSSGKTTYHPRYPSSPGYEAEYLCEELAHNEPTKTIKLVYRLCDTSRSPRQRGIRIWSVDEGSSPNSAAELTLELQVGPVGRVMQSGEILVTAEASTESGMEQHTFEFLFQCVSITSWRHDVLFTREGTEVQRTTRYSRQQES</sequence>
<reference evidence="6 7" key="1">
    <citation type="journal article" date="2018" name="IMA Fungus">
        <title>IMA Genome-F 9: Draft genome sequence of Annulohypoxylon stygium, Aspergillus mulundensis, Berkeleyomyces basicola (syn. Thielaviopsis basicola), Ceratocystis smalleyi, two Cercospora beticola strains, Coleophoma cylindrospora, Fusarium fracticaudum, Phialophora cf. hyalina, and Morchella septimelata.</title>
        <authorList>
            <person name="Wingfield B.D."/>
            <person name="Bills G.F."/>
            <person name="Dong Y."/>
            <person name="Huang W."/>
            <person name="Nel W.J."/>
            <person name="Swalarsk-Parry B.S."/>
            <person name="Vaghefi N."/>
            <person name="Wilken P.M."/>
            <person name="An Z."/>
            <person name="de Beer Z.W."/>
            <person name="De Vos L."/>
            <person name="Chen L."/>
            <person name="Duong T.A."/>
            <person name="Gao Y."/>
            <person name="Hammerbacher A."/>
            <person name="Kikkert J.R."/>
            <person name="Li Y."/>
            <person name="Li H."/>
            <person name="Li K."/>
            <person name="Li Q."/>
            <person name="Liu X."/>
            <person name="Ma X."/>
            <person name="Naidoo K."/>
            <person name="Pethybridge S.J."/>
            <person name="Sun J."/>
            <person name="Steenkamp E.T."/>
            <person name="van der Nest M.A."/>
            <person name="van Wyk S."/>
            <person name="Wingfield M.J."/>
            <person name="Xiong C."/>
            <person name="Yue Q."/>
            <person name="Zhang X."/>
        </authorList>
    </citation>
    <scope>NUCLEOTIDE SEQUENCE [LARGE SCALE GENOMIC DNA]</scope>
    <source>
        <strain evidence="6 7">DSM 5745</strain>
    </source>
</reference>
<evidence type="ECO:0000256" key="1">
    <source>
        <dbReference type="ARBA" id="ARBA00009183"/>
    </source>
</evidence>
<protein>
    <recommendedName>
        <fullName evidence="8">FAD/NAD(P)-binding domain-containing protein</fullName>
    </recommendedName>
</protein>
<keyword evidence="4" id="KW-0560">Oxidoreductase</keyword>
<dbReference type="Pfam" id="PF00743">
    <property type="entry name" value="FMO-like"/>
    <property type="match status" value="1"/>
</dbReference>
<evidence type="ECO:0000256" key="4">
    <source>
        <dbReference type="ARBA" id="ARBA00023002"/>
    </source>
</evidence>
<keyword evidence="3" id="KW-0274">FAD</keyword>
<dbReference type="InterPro" id="IPR036188">
    <property type="entry name" value="FAD/NAD-bd_sf"/>
</dbReference>
<dbReference type="RefSeq" id="XP_026602893.1">
    <property type="nucleotide sequence ID" value="XM_026748589.1"/>
</dbReference>
<dbReference type="SUPFAM" id="SSF51905">
    <property type="entry name" value="FAD/NAD(P)-binding domain"/>
    <property type="match status" value="2"/>
</dbReference>
<evidence type="ECO:0000313" key="6">
    <source>
        <dbReference type="EMBL" id="RDW76581.1"/>
    </source>
</evidence>
<evidence type="ECO:0000256" key="2">
    <source>
        <dbReference type="ARBA" id="ARBA00022630"/>
    </source>
</evidence>
<dbReference type="GeneID" id="38116943"/>
<accession>A0A3D8RRZ6</accession>
<dbReference type="OrthoDB" id="66881at2759"/>